<dbReference type="GO" id="GO:0019310">
    <property type="term" value="P:inositol catabolic process"/>
    <property type="evidence" value="ECO:0007669"/>
    <property type="project" value="InterPro"/>
</dbReference>
<dbReference type="Gene3D" id="3.30.360.10">
    <property type="entry name" value="Dihydrodipicolinate Reductase, domain 2"/>
    <property type="match status" value="1"/>
</dbReference>
<evidence type="ECO:0000256" key="7">
    <source>
        <dbReference type="ARBA" id="ARBA00022490"/>
    </source>
</evidence>
<dbReference type="GO" id="GO:0000166">
    <property type="term" value="F:nucleotide binding"/>
    <property type="evidence" value="ECO:0007669"/>
    <property type="project" value="InterPro"/>
</dbReference>
<evidence type="ECO:0000259" key="11">
    <source>
        <dbReference type="Pfam" id="PF01408"/>
    </source>
</evidence>
<accession>A0A1Q9CZP7</accession>
<dbReference type="GO" id="GO:0005506">
    <property type="term" value="F:iron ion binding"/>
    <property type="evidence" value="ECO:0007669"/>
    <property type="project" value="InterPro"/>
</dbReference>
<comment type="similarity">
    <text evidence="4">Belongs to the myo-inositol oxygenase family.</text>
</comment>
<dbReference type="SUPFAM" id="SSF51735">
    <property type="entry name" value="NAD(P)-binding Rossmann-fold domains"/>
    <property type="match status" value="1"/>
</dbReference>
<dbReference type="Pfam" id="PF05153">
    <property type="entry name" value="MIOX"/>
    <property type="match status" value="1"/>
</dbReference>
<dbReference type="EMBL" id="LSRX01000817">
    <property type="protein sequence ID" value="OLP88388.1"/>
    <property type="molecule type" value="Genomic_DNA"/>
</dbReference>
<evidence type="ECO:0000256" key="2">
    <source>
        <dbReference type="ARBA" id="ARBA00004496"/>
    </source>
</evidence>
<dbReference type="GO" id="GO:0005737">
    <property type="term" value="C:cytoplasm"/>
    <property type="evidence" value="ECO:0007669"/>
    <property type="project" value="UniProtKB-SubCell"/>
</dbReference>
<keyword evidence="7" id="KW-0963">Cytoplasm</keyword>
<evidence type="ECO:0000256" key="4">
    <source>
        <dbReference type="ARBA" id="ARBA00005286"/>
    </source>
</evidence>
<evidence type="ECO:0000256" key="6">
    <source>
        <dbReference type="ARBA" id="ARBA00011919"/>
    </source>
</evidence>
<proteinExistence type="inferred from homology"/>
<dbReference type="Pfam" id="PF01408">
    <property type="entry name" value="GFO_IDH_MocA"/>
    <property type="match status" value="1"/>
</dbReference>
<dbReference type="AlphaFoldDB" id="A0A1Q9CZP7"/>
<dbReference type="PANTHER" id="PTHR42840:SF3">
    <property type="entry name" value="BINDING ROSSMANN FOLD OXIDOREDUCTASE, PUTATIVE (AFU_ORTHOLOGUE AFUA_2G10240)-RELATED"/>
    <property type="match status" value="1"/>
</dbReference>
<evidence type="ECO:0000313" key="14">
    <source>
        <dbReference type="Proteomes" id="UP000186817"/>
    </source>
</evidence>
<keyword evidence="10" id="KW-0408">Iron</keyword>
<dbReference type="Pfam" id="PF22725">
    <property type="entry name" value="GFO_IDH_MocA_C3"/>
    <property type="match status" value="1"/>
</dbReference>
<keyword evidence="9" id="KW-0560">Oxidoreductase</keyword>
<name>A0A1Q9CZP7_SYMMI</name>
<dbReference type="GO" id="GO:0006740">
    <property type="term" value="P:NADPH regeneration"/>
    <property type="evidence" value="ECO:0007669"/>
    <property type="project" value="TreeGrafter"/>
</dbReference>
<dbReference type="InterPro" id="IPR007828">
    <property type="entry name" value="Inositol_oxygenase"/>
</dbReference>
<dbReference type="PANTHER" id="PTHR42840">
    <property type="entry name" value="NAD(P)-BINDING ROSSMANN-FOLD SUPERFAMILY PROTEIN-RELATED"/>
    <property type="match status" value="1"/>
</dbReference>
<dbReference type="InterPro" id="IPR036291">
    <property type="entry name" value="NAD(P)-bd_dom_sf"/>
</dbReference>
<dbReference type="UniPathway" id="UPA00111">
    <property type="reaction ID" value="UER00527"/>
</dbReference>
<comment type="caution">
    <text evidence="13">The sequence shown here is derived from an EMBL/GenBank/DDBJ whole genome shotgun (WGS) entry which is preliminary data.</text>
</comment>
<evidence type="ECO:0000256" key="10">
    <source>
        <dbReference type="ARBA" id="ARBA00023004"/>
    </source>
</evidence>
<gene>
    <name evidence="13" type="primary">yrbE</name>
    <name evidence="13" type="ORF">AK812_SmicGene30289</name>
</gene>
<comment type="subcellular location">
    <subcellularLocation>
        <location evidence="2">Cytoplasm</location>
    </subcellularLocation>
</comment>
<evidence type="ECO:0000256" key="5">
    <source>
        <dbReference type="ARBA" id="ARBA00010928"/>
    </source>
</evidence>
<evidence type="ECO:0000256" key="8">
    <source>
        <dbReference type="ARBA" id="ARBA00022723"/>
    </source>
</evidence>
<dbReference type="OMA" id="IGHVHAR"/>
<sequence>MPYPPLRLEFCAFPVDPLASAPAVFGLEDLFIMTSAEKTRVALVGLGRAGHFHLQPVVQLPHVVQLSWVVDIDEEKARRIAAEQGCHWSTELGETLDDVAAVIIASATDTHFPYIMESLRANKAVLAEKPISRELHEVIEAVELAKSQSLPFVCGYQRRADRHFRALKQQLDAGAVGKLKLVKTCSRDNPLPPLEYLRTSGGIFQDTLIHGFDMLDVLSNGEEPESVRAIGHCYHPEIEKMKDIDTCAVMFKYASGMMAMVDASPDASYGYDQCIEVFGETGMLTAHNELTSTVELATSAGHLRPPAMYSFPQQYLQPYRSELTEFVELALRHPGVLRATMAAELSWKLGRTVQLAELGNSGHSEQTAKNMFGDSFRNYENSERQEKVAATYGLMHQNQTVEFMQQQREKWLKFNNGEFTVMEVISMLDELVDDSDPIASMTSRLLSAFVSSHGIAKDGEKLKSCGITELMFSWGHGAYFESPEDAETKKWVKEFNEFDL</sequence>
<keyword evidence="14" id="KW-1185">Reference proteome</keyword>
<dbReference type="SUPFAM" id="SSF55347">
    <property type="entry name" value="Glyceraldehyde-3-phosphate dehydrogenase-like, C-terminal domain"/>
    <property type="match status" value="1"/>
</dbReference>
<evidence type="ECO:0000313" key="13">
    <source>
        <dbReference type="EMBL" id="OLP88388.1"/>
    </source>
</evidence>
<keyword evidence="8" id="KW-0479">Metal-binding</keyword>
<dbReference type="InterPro" id="IPR055170">
    <property type="entry name" value="GFO_IDH_MocA-like_dom"/>
</dbReference>
<comment type="pathway">
    <text evidence="3">Polyol metabolism; myo-inositol degradation into D-glucuronate; D-glucuronate from myo-inositol: step 1/1.</text>
</comment>
<dbReference type="GO" id="GO:0050113">
    <property type="term" value="F:inositol oxygenase activity"/>
    <property type="evidence" value="ECO:0007669"/>
    <property type="project" value="UniProtKB-EC"/>
</dbReference>
<dbReference type="InterPro" id="IPR000683">
    <property type="entry name" value="Gfo/Idh/MocA-like_OxRdtase_N"/>
</dbReference>
<dbReference type="SUPFAM" id="SSF109604">
    <property type="entry name" value="HD-domain/PDEase-like"/>
    <property type="match status" value="1"/>
</dbReference>
<evidence type="ECO:0000259" key="12">
    <source>
        <dbReference type="Pfam" id="PF22725"/>
    </source>
</evidence>
<organism evidence="13 14">
    <name type="scientific">Symbiodinium microadriaticum</name>
    <name type="common">Dinoflagellate</name>
    <name type="synonym">Zooxanthella microadriatica</name>
    <dbReference type="NCBI Taxonomy" id="2951"/>
    <lineage>
        <taxon>Eukaryota</taxon>
        <taxon>Sar</taxon>
        <taxon>Alveolata</taxon>
        <taxon>Dinophyceae</taxon>
        <taxon>Suessiales</taxon>
        <taxon>Symbiodiniaceae</taxon>
        <taxon>Symbiodinium</taxon>
    </lineage>
</organism>
<evidence type="ECO:0000256" key="3">
    <source>
        <dbReference type="ARBA" id="ARBA00005167"/>
    </source>
</evidence>
<comment type="cofactor">
    <cofactor evidence="1">
        <name>Fe cation</name>
        <dbReference type="ChEBI" id="CHEBI:24875"/>
    </cofactor>
</comment>
<evidence type="ECO:0000256" key="1">
    <source>
        <dbReference type="ARBA" id="ARBA00001962"/>
    </source>
</evidence>
<dbReference type="Proteomes" id="UP000186817">
    <property type="component" value="Unassembled WGS sequence"/>
</dbReference>
<feature type="domain" description="Gfo/Idh/MocA-like oxidoreductase N-terminal" evidence="11">
    <location>
        <begin position="40"/>
        <end position="154"/>
    </location>
</feature>
<dbReference type="EC" id="1.13.99.1" evidence="6"/>
<feature type="domain" description="GFO/IDH/MocA-like oxidoreductase" evidence="12">
    <location>
        <begin position="164"/>
        <end position="284"/>
    </location>
</feature>
<protein>
    <recommendedName>
        <fullName evidence="6">inositol oxygenase</fullName>
        <ecNumber evidence="6">1.13.99.1</ecNumber>
    </recommendedName>
</protein>
<dbReference type="OrthoDB" id="410314at2759"/>
<evidence type="ECO:0000256" key="9">
    <source>
        <dbReference type="ARBA" id="ARBA00023002"/>
    </source>
</evidence>
<reference evidence="13 14" key="1">
    <citation type="submission" date="2016-02" db="EMBL/GenBank/DDBJ databases">
        <title>Genome analysis of coral dinoflagellate symbionts highlights evolutionary adaptations to a symbiotic lifestyle.</title>
        <authorList>
            <person name="Aranda M."/>
            <person name="Li Y."/>
            <person name="Liew Y.J."/>
            <person name="Baumgarten S."/>
            <person name="Simakov O."/>
            <person name="Wilson M."/>
            <person name="Piel J."/>
            <person name="Ashoor H."/>
            <person name="Bougouffa S."/>
            <person name="Bajic V.B."/>
            <person name="Ryu T."/>
            <person name="Ravasi T."/>
            <person name="Bayer T."/>
            <person name="Micklem G."/>
            <person name="Kim H."/>
            <person name="Bhak J."/>
            <person name="Lajeunesse T.C."/>
            <person name="Voolstra C.R."/>
        </authorList>
    </citation>
    <scope>NUCLEOTIDE SEQUENCE [LARGE SCALE GENOMIC DNA]</scope>
    <source>
        <strain evidence="13 14">CCMP2467</strain>
    </source>
</reference>
<dbReference type="Gene3D" id="3.40.50.720">
    <property type="entry name" value="NAD(P)-binding Rossmann-like Domain"/>
    <property type="match status" value="1"/>
</dbReference>
<comment type="similarity">
    <text evidence="5">Belongs to the Gfo/Idh/MocA family.</text>
</comment>